<evidence type="ECO:0000256" key="1">
    <source>
        <dbReference type="SAM" id="Coils"/>
    </source>
</evidence>
<feature type="coiled-coil region" evidence="1">
    <location>
        <begin position="151"/>
        <end position="178"/>
    </location>
</feature>
<gene>
    <name evidence="2" type="ORF">SISNIDRAFT_467413</name>
</gene>
<protein>
    <submittedName>
        <fullName evidence="2">Uncharacterized protein</fullName>
    </submittedName>
</protein>
<proteinExistence type="predicted"/>
<dbReference type="Proteomes" id="UP000076722">
    <property type="component" value="Unassembled WGS sequence"/>
</dbReference>
<evidence type="ECO:0000313" key="3">
    <source>
        <dbReference type="Proteomes" id="UP000076722"/>
    </source>
</evidence>
<sequence length="184" mass="20840">MERLQALGSGDMIQALWKSVRLGFPSTFVRNVQILELEDRIRLRRDNAVAQTLLRLAKAIAGIFLSSRILLNPPCLTTHEFFAKSTHQSIDRLAEDVSRSNATSLAILDLQREIQDTKQIIDYETQESLSSLRKSVNDVSPAVEARITLLEERIDQKLAQMEKRLLEAINQLAEGKTRDHTSES</sequence>
<organism evidence="2 3">
    <name type="scientific">Sistotremastrum niveocremeum HHB9708</name>
    <dbReference type="NCBI Taxonomy" id="1314777"/>
    <lineage>
        <taxon>Eukaryota</taxon>
        <taxon>Fungi</taxon>
        <taxon>Dikarya</taxon>
        <taxon>Basidiomycota</taxon>
        <taxon>Agaricomycotina</taxon>
        <taxon>Agaricomycetes</taxon>
        <taxon>Sistotremastrales</taxon>
        <taxon>Sistotremastraceae</taxon>
        <taxon>Sertulicium</taxon>
        <taxon>Sertulicium niveocremeum</taxon>
    </lineage>
</organism>
<accession>A0A164SUP0</accession>
<keyword evidence="3" id="KW-1185">Reference proteome</keyword>
<keyword evidence="1" id="KW-0175">Coiled coil</keyword>
<reference evidence="2 3" key="1">
    <citation type="journal article" date="2016" name="Mol. Biol. Evol.">
        <title>Comparative Genomics of Early-Diverging Mushroom-Forming Fungi Provides Insights into the Origins of Lignocellulose Decay Capabilities.</title>
        <authorList>
            <person name="Nagy L.G."/>
            <person name="Riley R."/>
            <person name="Tritt A."/>
            <person name="Adam C."/>
            <person name="Daum C."/>
            <person name="Floudas D."/>
            <person name="Sun H."/>
            <person name="Yadav J.S."/>
            <person name="Pangilinan J."/>
            <person name="Larsson K.H."/>
            <person name="Matsuura K."/>
            <person name="Barry K."/>
            <person name="Labutti K."/>
            <person name="Kuo R."/>
            <person name="Ohm R.A."/>
            <person name="Bhattacharya S.S."/>
            <person name="Shirouzu T."/>
            <person name="Yoshinaga Y."/>
            <person name="Martin F.M."/>
            <person name="Grigoriev I.V."/>
            <person name="Hibbett D.S."/>
        </authorList>
    </citation>
    <scope>NUCLEOTIDE SEQUENCE [LARGE SCALE GENOMIC DNA]</scope>
    <source>
        <strain evidence="2 3">HHB9708</strain>
    </source>
</reference>
<evidence type="ECO:0000313" key="2">
    <source>
        <dbReference type="EMBL" id="KZS91821.1"/>
    </source>
</evidence>
<dbReference type="AlphaFoldDB" id="A0A164SUP0"/>
<dbReference type="EMBL" id="KV419413">
    <property type="protein sequence ID" value="KZS91821.1"/>
    <property type="molecule type" value="Genomic_DNA"/>
</dbReference>
<name>A0A164SUP0_9AGAM</name>